<dbReference type="AlphaFoldDB" id="A0A401LS98"/>
<reference evidence="1 2" key="1">
    <citation type="submission" date="2018-10" db="EMBL/GenBank/DDBJ databases">
        <title>Draft Genome Sequence of Bacteroides sp. KCTC 15687.</title>
        <authorList>
            <person name="Yu S.Y."/>
            <person name="Kim J.S."/>
            <person name="Oh B.S."/>
            <person name="Park S.H."/>
            <person name="Kang S.W."/>
            <person name="Park J.E."/>
            <person name="Choi S.H."/>
            <person name="Han K.I."/>
            <person name="Lee K.C."/>
            <person name="Eom M.K."/>
            <person name="Suh M.K."/>
            <person name="Lee D.H."/>
            <person name="Yoon H."/>
            <person name="Kim B."/>
            <person name="Yang S.J."/>
            <person name="Lee J.S."/>
            <person name="Lee J.H."/>
        </authorList>
    </citation>
    <scope>NUCLEOTIDE SEQUENCE [LARGE SCALE GENOMIC DNA]</scope>
    <source>
        <strain evidence="1 2">KCTC 15687</strain>
    </source>
</reference>
<dbReference type="EMBL" id="BHWB01000003">
    <property type="protein sequence ID" value="GCB34438.1"/>
    <property type="molecule type" value="Genomic_DNA"/>
</dbReference>
<dbReference type="Proteomes" id="UP000288079">
    <property type="component" value="Unassembled WGS sequence"/>
</dbReference>
<organism evidence="1 2">
    <name type="scientific">Bacteroides faecalis</name>
    <dbReference type="NCBI Taxonomy" id="2447885"/>
    <lineage>
        <taxon>Bacteria</taxon>
        <taxon>Pseudomonadati</taxon>
        <taxon>Bacteroidota</taxon>
        <taxon>Bacteroidia</taxon>
        <taxon>Bacteroidales</taxon>
        <taxon>Bacteroidaceae</taxon>
        <taxon>Bacteroides</taxon>
    </lineage>
</organism>
<proteinExistence type="predicted"/>
<keyword evidence="2" id="KW-1185">Reference proteome</keyword>
<comment type="caution">
    <text evidence="1">The sequence shown here is derived from an EMBL/GenBank/DDBJ whole genome shotgun (WGS) entry which is preliminary data.</text>
</comment>
<protein>
    <submittedName>
        <fullName evidence="1">Uncharacterized protein</fullName>
    </submittedName>
</protein>
<gene>
    <name evidence="1" type="ORF">KGMB02408_13830</name>
</gene>
<accession>A0A401LS98</accession>
<evidence type="ECO:0000313" key="2">
    <source>
        <dbReference type="Proteomes" id="UP000288079"/>
    </source>
</evidence>
<dbReference type="OrthoDB" id="1098499at2"/>
<sequence>MSLFISFSIESCSDDYKIDELNNATEVQTHAIPTPSFDWENADWIPTPSIQSRIPSPWVGQSSLAGMYGLDVINDRRAFDGWELLYNTFNSSVTTLLINPYFILYSKYRGIMRVYLYLTTSFLTTSSYIQDGISLISNHGTRLLNLLRQEVADADKRSTQYV</sequence>
<name>A0A401LS98_9BACE</name>
<dbReference type="RefSeq" id="WP_125040634.1">
    <property type="nucleotide sequence ID" value="NZ_BHWB01000003.1"/>
</dbReference>
<evidence type="ECO:0000313" key="1">
    <source>
        <dbReference type="EMBL" id="GCB34438.1"/>
    </source>
</evidence>